<organism evidence="1 2">
    <name type="scientific">Paenibacillus xanthanilyticus</name>
    <dbReference type="NCBI Taxonomy" id="1783531"/>
    <lineage>
        <taxon>Bacteria</taxon>
        <taxon>Bacillati</taxon>
        <taxon>Bacillota</taxon>
        <taxon>Bacilli</taxon>
        <taxon>Bacillales</taxon>
        <taxon>Paenibacillaceae</taxon>
        <taxon>Paenibacillus</taxon>
    </lineage>
</organism>
<gene>
    <name evidence="1" type="ORF">ACFOZ8_10705</name>
</gene>
<accession>A0ABV8K1M7</accession>
<evidence type="ECO:0000313" key="2">
    <source>
        <dbReference type="Proteomes" id="UP001595715"/>
    </source>
</evidence>
<dbReference type="EMBL" id="JBHSAM010000021">
    <property type="protein sequence ID" value="MFC4100131.1"/>
    <property type="molecule type" value="Genomic_DNA"/>
</dbReference>
<evidence type="ECO:0000313" key="1">
    <source>
        <dbReference type="EMBL" id="MFC4100131.1"/>
    </source>
</evidence>
<name>A0ABV8K1M7_9BACL</name>
<dbReference type="RefSeq" id="WP_377718806.1">
    <property type="nucleotide sequence ID" value="NZ_JBHSAM010000021.1"/>
</dbReference>
<sequence>MRKRMLVIVLLLAAAVLAGCMEKIDKLQIDAPAYMYGDQAKSVEVTIGGPFSHADNLFTGSMRIGDKKLETIVFTPGTGLLHYDERNLANGEGPERTYLGLIYYDKETSAYAIEVTDAALYASLTGKKPEEQSKLIIGSPANNAEEAKAVHARLTKLDYFED</sequence>
<protein>
    <recommendedName>
        <fullName evidence="3">Lipoprotein</fullName>
    </recommendedName>
</protein>
<keyword evidence="2" id="KW-1185">Reference proteome</keyword>
<proteinExistence type="predicted"/>
<dbReference type="PROSITE" id="PS51257">
    <property type="entry name" value="PROKAR_LIPOPROTEIN"/>
    <property type="match status" value="1"/>
</dbReference>
<comment type="caution">
    <text evidence="1">The sequence shown here is derived from an EMBL/GenBank/DDBJ whole genome shotgun (WGS) entry which is preliminary data.</text>
</comment>
<reference evidence="2" key="1">
    <citation type="journal article" date="2019" name="Int. J. Syst. Evol. Microbiol.">
        <title>The Global Catalogue of Microorganisms (GCM) 10K type strain sequencing project: providing services to taxonomists for standard genome sequencing and annotation.</title>
        <authorList>
            <consortium name="The Broad Institute Genomics Platform"/>
            <consortium name="The Broad Institute Genome Sequencing Center for Infectious Disease"/>
            <person name="Wu L."/>
            <person name="Ma J."/>
        </authorList>
    </citation>
    <scope>NUCLEOTIDE SEQUENCE [LARGE SCALE GENOMIC DNA]</scope>
    <source>
        <strain evidence="2">IBRC-M 10987</strain>
    </source>
</reference>
<evidence type="ECO:0008006" key="3">
    <source>
        <dbReference type="Google" id="ProtNLM"/>
    </source>
</evidence>
<dbReference type="Proteomes" id="UP001595715">
    <property type="component" value="Unassembled WGS sequence"/>
</dbReference>